<keyword evidence="2" id="KW-1185">Reference proteome</keyword>
<dbReference type="Proteomes" id="UP000297245">
    <property type="component" value="Unassembled WGS sequence"/>
</dbReference>
<proteinExistence type="predicted"/>
<name>A0A4S8KV89_DENBC</name>
<evidence type="ECO:0000313" key="1">
    <source>
        <dbReference type="EMBL" id="THU79836.1"/>
    </source>
</evidence>
<dbReference type="AlphaFoldDB" id="A0A4S8KV89"/>
<protein>
    <submittedName>
        <fullName evidence="1">Uncharacterized protein</fullName>
    </submittedName>
</protein>
<reference evidence="1 2" key="1">
    <citation type="journal article" date="2019" name="Nat. Ecol. Evol.">
        <title>Megaphylogeny resolves global patterns of mushroom evolution.</title>
        <authorList>
            <person name="Varga T."/>
            <person name="Krizsan K."/>
            <person name="Foldi C."/>
            <person name="Dima B."/>
            <person name="Sanchez-Garcia M."/>
            <person name="Sanchez-Ramirez S."/>
            <person name="Szollosi G.J."/>
            <person name="Szarkandi J.G."/>
            <person name="Papp V."/>
            <person name="Albert L."/>
            <person name="Andreopoulos W."/>
            <person name="Angelini C."/>
            <person name="Antonin V."/>
            <person name="Barry K.W."/>
            <person name="Bougher N.L."/>
            <person name="Buchanan P."/>
            <person name="Buyck B."/>
            <person name="Bense V."/>
            <person name="Catcheside P."/>
            <person name="Chovatia M."/>
            <person name="Cooper J."/>
            <person name="Damon W."/>
            <person name="Desjardin D."/>
            <person name="Finy P."/>
            <person name="Geml J."/>
            <person name="Haridas S."/>
            <person name="Hughes K."/>
            <person name="Justo A."/>
            <person name="Karasinski D."/>
            <person name="Kautmanova I."/>
            <person name="Kiss B."/>
            <person name="Kocsube S."/>
            <person name="Kotiranta H."/>
            <person name="LaButti K.M."/>
            <person name="Lechner B.E."/>
            <person name="Liimatainen K."/>
            <person name="Lipzen A."/>
            <person name="Lukacs Z."/>
            <person name="Mihaltcheva S."/>
            <person name="Morgado L.N."/>
            <person name="Niskanen T."/>
            <person name="Noordeloos M.E."/>
            <person name="Ohm R.A."/>
            <person name="Ortiz-Santana B."/>
            <person name="Ovrebo C."/>
            <person name="Racz N."/>
            <person name="Riley R."/>
            <person name="Savchenko A."/>
            <person name="Shiryaev A."/>
            <person name="Soop K."/>
            <person name="Spirin V."/>
            <person name="Szebenyi C."/>
            <person name="Tomsovsky M."/>
            <person name="Tulloss R.E."/>
            <person name="Uehling J."/>
            <person name="Grigoriev I.V."/>
            <person name="Vagvolgyi C."/>
            <person name="Papp T."/>
            <person name="Martin F.M."/>
            <person name="Miettinen O."/>
            <person name="Hibbett D.S."/>
            <person name="Nagy L.G."/>
        </authorList>
    </citation>
    <scope>NUCLEOTIDE SEQUENCE [LARGE SCALE GENOMIC DNA]</scope>
    <source>
        <strain evidence="1 2">CBS 962.96</strain>
    </source>
</reference>
<dbReference type="EMBL" id="ML179969">
    <property type="protein sequence ID" value="THU79836.1"/>
    <property type="molecule type" value="Genomic_DNA"/>
</dbReference>
<evidence type="ECO:0000313" key="2">
    <source>
        <dbReference type="Proteomes" id="UP000297245"/>
    </source>
</evidence>
<sequence length="206" mass="23632">MYEPSGITWDCPPLLERNTPWGSVGTSWLRTWLMDYMTPSYLAAVTANDLCEFLDIATQEWLNRYPSDVLPGNPLSALVKHRGQVESLHAELSEIFAGSSDDGGFQGQRNHLEEMFEMNLTRGTVRAIEDNWRVELKSALEIYDQEFPVVGEVEWSILTLISPPKYVAFLSCSPDQLENDFLWFYRDPEVFIADYDLAYAEILSKF</sequence>
<accession>A0A4S8KV89</accession>
<organism evidence="1 2">
    <name type="scientific">Dendrothele bispora (strain CBS 962.96)</name>
    <dbReference type="NCBI Taxonomy" id="1314807"/>
    <lineage>
        <taxon>Eukaryota</taxon>
        <taxon>Fungi</taxon>
        <taxon>Dikarya</taxon>
        <taxon>Basidiomycota</taxon>
        <taxon>Agaricomycotina</taxon>
        <taxon>Agaricomycetes</taxon>
        <taxon>Agaricomycetidae</taxon>
        <taxon>Agaricales</taxon>
        <taxon>Agaricales incertae sedis</taxon>
        <taxon>Dendrothele</taxon>
    </lineage>
</organism>
<gene>
    <name evidence="1" type="ORF">K435DRAFT_810377</name>
</gene>